<dbReference type="AlphaFoldDB" id="A0A836KG39"/>
<dbReference type="KEGG" id="lmat:92512815"/>
<keyword evidence="1" id="KW-0472">Membrane</keyword>
<evidence type="ECO:0000256" key="1">
    <source>
        <dbReference type="SAM" id="Phobius"/>
    </source>
</evidence>
<comment type="caution">
    <text evidence="2">The sequence shown here is derived from an EMBL/GenBank/DDBJ whole genome shotgun (WGS) entry which is preliminary data.</text>
</comment>
<proteinExistence type="predicted"/>
<evidence type="ECO:0000313" key="2">
    <source>
        <dbReference type="EMBL" id="KAG5469505.1"/>
    </source>
</evidence>
<gene>
    <name evidence="2" type="ORF">LSCM1_02728</name>
</gene>
<feature type="transmembrane region" description="Helical" evidence="1">
    <location>
        <begin position="179"/>
        <end position="201"/>
    </location>
</feature>
<sequence length="284" mass="32317">MIRLGGAHLRGRSAAVSAASARCSAAPPALRCGRWSASGCQGSLDVSSHNGSSSDGQSVAAASLFLVNAKRFVQFEQTSETLLGINKKKRAMHNRWATKSTKEYVSEGDSKASKGNSLLFSARDRRREGVDRRKEHMRDILEESNRAVELELDRIREDRGRRWKKGLNFFKRQGKAFTLLYMVAYVVPLAMFYVGFAIGVLPKEAVFEFLFFFLQRFTDREVFFERVEAWDTYSNFGFAFVVNETLEFVRFPLVVFFFYQARPFLTGVNQRVKASIFRFNAAES</sequence>
<dbReference type="GeneID" id="92512815"/>
<reference evidence="3" key="2">
    <citation type="journal article" date="2021" name="Sci. Data">
        <title>Chromosome-scale genome sequencing, assembly and annotation of six genomes from subfamily Leishmaniinae.</title>
        <authorList>
            <person name="Almutairi H."/>
            <person name="Urbaniak M.D."/>
            <person name="Bates M.D."/>
            <person name="Jariyapan N."/>
            <person name="Kwakye-Nuako G."/>
            <person name="Thomaz Soccol V."/>
            <person name="Al-Salem W.S."/>
            <person name="Dillon R.J."/>
            <person name="Bates P.A."/>
            <person name="Gatherer D."/>
        </authorList>
    </citation>
    <scope>NUCLEOTIDE SEQUENCE [LARGE SCALE GENOMIC DNA]</scope>
</reference>
<evidence type="ECO:0000313" key="3">
    <source>
        <dbReference type="Proteomes" id="UP000673552"/>
    </source>
</evidence>
<keyword evidence="3" id="KW-1185">Reference proteome</keyword>
<name>A0A836KG39_9TRYP</name>
<keyword evidence="1" id="KW-0812">Transmembrane</keyword>
<protein>
    <submittedName>
        <fullName evidence="2">Uncharacterized protein</fullName>
    </submittedName>
</protein>
<dbReference type="RefSeq" id="XP_067175678.1">
    <property type="nucleotide sequence ID" value="XM_067320303.1"/>
</dbReference>
<reference evidence="3" key="1">
    <citation type="journal article" date="2021" name="Microbiol. Resour. Announc.">
        <title>LGAAP: Leishmaniinae Genome Assembly and Annotation Pipeline.</title>
        <authorList>
            <person name="Almutairi H."/>
            <person name="Urbaniak M.D."/>
            <person name="Bates M.D."/>
            <person name="Jariyapan N."/>
            <person name="Kwakye-Nuako G."/>
            <person name="Thomaz-Soccol V."/>
            <person name="Al-Salem W.S."/>
            <person name="Dillon R.J."/>
            <person name="Bates P.A."/>
            <person name="Gatherer D."/>
        </authorList>
    </citation>
    <scope>NUCLEOTIDE SEQUENCE [LARGE SCALE GENOMIC DNA]</scope>
</reference>
<dbReference type="Proteomes" id="UP000673552">
    <property type="component" value="Unassembled WGS sequence"/>
</dbReference>
<dbReference type="OrthoDB" id="441016at2759"/>
<keyword evidence="1" id="KW-1133">Transmembrane helix</keyword>
<accession>A0A836KG39</accession>
<dbReference type="EMBL" id="JAFEUZ010000033">
    <property type="protein sequence ID" value="KAG5469505.1"/>
    <property type="molecule type" value="Genomic_DNA"/>
</dbReference>
<organism evidence="2 3">
    <name type="scientific">Leishmania martiniquensis</name>
    <dbReference type="NCBI Taxonomy" id="1580590"/>
    <lineage>
        <taxon>Eukaryota</taxon>
        <taxon>Discoba</taxon>
        <taxon>Euglenozoa</taxon>
        <taxon>Kinetoplastea</taxon>
        <taxon>Metakinetoplastina</taxon>
        <taxon>Trypanosomatida</taxon>
        <taxon>Trypanosomatidae</taxon>
        <taxon>Leishmaniinae</taxon>
        <taxon>Leishmania</taxon>
    </lineage>
</organism>